<accession>A0A165BYF1</accession>
<sequence>MSSNSITSKIFGKEAKRPSAPSPTPSISKETAKRPGLPTPVPSHSLGDDLHMAASHIATAVGFGGKPTVPKRPEMPPTPSTPSHPSPSRGRDSTDSRDSYFGEEPITLSSDDICKLPVTKSESPKVLDTHVHPAGFSAESTKQLEILASSHYSEFSASLSSWSSTTIEEATRRVSMHTTGCHEIAELQRQVIAKMEAHCSAGKVEIETLVRYENILRNVAVLVKKYEREIIVLQEQVKKGQGEIEKNNERFSKWVMSMWGMRIEAMTAEFHSMVKKYAVMEEFQKVNWEAVETVTETETITETEKIKASATATITQSTNGSTNGAANGAAHLLNGATHALTNGVRPKSSK</sequence>
<keyword evidence="1" id="KW-0175">Coiled coil</keyword>
<dbReference type="Proteomes" id="UP000077266">
    <property type="component" value="Unassembled WGS sequence"/>
</dbReference>
<protein>
    <submittedName>
        <fullName evidence="3">Uncharacterized protein</fullName>
    </submittedName>
</protein>
<evidence type="ECO:0000313" key="3">
    <source>
        <dbReference type="EMBL" id="KZV81480.1"/>
    </source>
</evidence>
<name>A0A165BYF1_EXIGL</name>
<feature type="coiled-coil region" evidence="1">
    <location>
        <begin position="209"/>
        <end position="243"/>
    </location>
</feature>
<reference evidence="3 4" key="1">
    <citation type="journal article" date="2016" name="Mol. Biol. Evol.">
        <title>Comparative Genomics of Early-Diverging Mushroom-Forming Fungi Provides Insights into the Origins of Lignocellulose Decay Capabilities.</title>
        <authorList>
            <person name="Nagy L.G."/>
            <person name="Riley R."/>
            <person name="Tritt A."/>
            <person name="Adam C."/>
            <person name="Daum C."/>
            <person name="Floudas D."/>
            <person name="Sun H."/>
            <person name="Yadav J.S."/>
            <person name="Pangilinan J."/>
            <person name="Larsson K.H."/>
            <person name="Matsuura K."/>
            <person name="Barry K."/>
            <person name="Labutti K."/>
            <person name="Kuo R."/>
            <person name="Ohm R.A."/>
            <person name="Bhattacharya S.S."/>
            <person name="Shirouzu T."/>
            <person name="Yoshinaga Y."/>
            <person name="Martin F.M."/>
            <person name="Grigoriev I.V."/>
            <person name="Hibbett D.S."/>
        </authorList>
    </citation>
    <scope>NUCLEOTIDE SEQUENCE [LARGE SCALE GENOMIC DNA]</scope>
    <source>
        <strain evidence="3 4">HHB12029</strain>
    </source>
</reference>
<feature type="compositionally biased region" description="Basic and acidic residues" evidence="2">
    <location>
        <begin position="89"/>
        <end position="100"/>
    </location>
</feature>
<dbReference type="InParanoid" id="A0A165BYF1"/>
<feature type="region of interest" description="Disordered" evidence="2">
    <location>
        <begin position="1"/>
        <end position="104"/>
    </location>
</feature>
<dbReference type="EMBL" id="KV426389">
    <property type="protein sequence ID" value="KZV81480.1"/>
    <property type="molecule type" value="Genomic_DNA"/>
</dbReference>
<organism evidence="3 4">
    <name type="scientific">Exidia glandulosa HHB12029</name>
    <dbReference type="NCBI Taxonomy" id="1314781"/>
    <lineage>
        <taxon>Eukaryota</taxon>
        <taxon>Fungi</taxon>
        <taxon>Dikarya</taxon>
        <taxon>Basidiomycota</taxon>
        <taxon>Agaricomycotina</taxon>
        <taxon>Agaricomycetes</taxon>
        <taxon>Auriculariales</taxon>
        <taxon>Exidiaceae</taxon>
        <taxon>Exidia</taxon>
    </lineage>
</organism>
<evidence type="ECO:0000256" key="2">
    <source>
        <dbReference type="SAM" id="MobiDB-lite"/>
    </source>
</evidence>
<dbReference type="AlphaFoldDB" id="A0A165BYF1"/>
<evidence type="ECO:0000256" key="1">
    <source>
        <dbReference type="SAM" id="Coils"/>
    </source>
</evidence>
<keyword evidence="4" id="KW-1185">Reference proteome</keyword>
<feature type="compositionally biased region" description="Pro residues" evidence="2">
    <location>
        <begin position="75"/>
        <end position="85"/>
    </location>
</feature>
<gene>
    <name evidence="3" type="ORF">EXIGLDRAFT_731213</name>
</gene>
<evidence type="ECO:0000313" key="4">
    <source>
        <dbReference type="Proteomes" id="UP000077266"/>
    </source>
</evidence>
<proteinExistence type="predicted"/>